<keyword evidence="10" id="KW-1185">Reference proteome</keyword>
<evidence type="ECO:0000259" key="8">
    <source>
        <dbReference type="Pfam" id="PF05368"/>
    </source>
</evidence>
<feature type="domain" description="NmrA-like" evidence="8">
    <location>
        <begin position="17"/>
        <end position="318"/>
    </location>
</feature>
<keyword evidence="6" id="KW-0539">Nucleus</keyword>
<keyword evidence="5" id="KW-0521">NADP</keyword>
<dbReference type="eggNOG" id="ENOG502R80G">
    <property type="taxonomic scope" value="Eukaryota"/>
</dbReference>
<dbReference type="Proteomes" id="UP000094526">
    <property type="component" value="Unassembled WGS sequence"/>
</dbReference>
<dbReference type="PANTHER" id="PTHR42748">
    <property type="entry name" value="NITROGEN METABOLITE REPRESSION PROTEIN NMRA FAMILY MEMBER"/>
    <property type="match status" value="1"/>
</dbReference>
<gene>
    <name evidence="9" type="primary">NMRAL1</name>
    <name evidence="9" type="ORF">CLCR_04172</name>
</gene>
<accession>A0A1C1CHU4</accession>
<protein>
    <recommendedName>
        <fullName evidence="7">NmrA-like family domain-containing protein 1</fullName>
    </recommendedName>
</protein>
<name>A0A1C1CHU4_9EURO</name>
<organism evidence="9 10">
    <name type="scientific">Cladophialophora carrionii</name>
    <dbReference type="NCBI Taxonomy" id="86049"/>
    <lineage>
        <taxon>Eukaryota</taxon>
        <taxon>Fungi</taxon>
        <taxon>Dikarya</taxon>
        <taxon>Ascomycota</taxon>
        <taxon>Pezizomycotina</taxon>
        <taxon>Eurotiomycetes</taxon>
        <taxon>Chaetothyriomycetidae</taxon>
        <taxon>Chaetothyriales</taxon>
        <taxon>Herpotrichiellaceae</taxon>
        <taxon>Cladophialophora</taxon>
    </lineage>
</organism>
<evidence type="ECO:0000256" key="1">
    <source>
        <dbReference type="ARBA" id="ARBA00004123"/>
    </source>
</evidence>
<evidence type="ECO:0000256" key="5">
    <source>
        <dbReference type="ARBA" id="ARBA00022857"/>
    </source>
</evidence>
<comment type="caution">
    <text evidence="9">The sequence shown here is derived from an EMBL/GenBank/DDBJ whole genome shotgun (WGS) entry which is preliminary data.</text>
</comment>
<keyword evidence="4" id="KW-0963">Cytoplasm</keyword>
<dbReference type="InterPro" id="IPR008030">
    <property type="entry name" value="NmrA-like"/>
</dbReference>
<dbReference type="GO" id="GO:0005634">
    <property type="term" value="C:nucleus"/>
    <property type="evidence" value="ECO:0007669"/>
    <property type="project" value="UniProtKB-SubCell"/>
</dbReference>
<dbReference type="VEuPathDB" id="FungiDB:CLCR_04172"/>
<evidence type="ECO:0000256" key="6">
    <source>
        <dbReference type="ARBA" id="ARBA00023242"/>
    </source>
</evidence>
<evidence type="ECO:0000256" key="3">
    <source>
        <dbReference type="ARBA" id="ARBA00006328"/>
    </source>
</evidence>
<comment type="subcellular location">
    <subcellularLocation>
        <location evidence="2">Cytoplasm</location>
        <location evidence="2">Perinuclear region</location>
    </subcellularLocation>
    <subcellularLocation>
        <location evidence="1">Nucleus</location>
    </subcellularLocation>
</comment>
<evidence type="ECO:0000313" key="9">
    <source>
        <dbReference type="EMBL" id="OCT48093.1"/>
    </source>
</evidence>
<evidence type="ECO:0000256" key="7">
    <source>
        <dbReference type="ARBA" id="ARBA00040296"/>
    </source>
</evidence>
<dbReference type="FunFam" id="3.40.50.720:FF:000181">
    <property type="entry name" value="NmrA-like family domain-containing protein 1"/>
    <property type="match status" value="1"/>
</dbReference>
<reference evidence="10" key="1">
    <citation type="submission" date="2015-07" db="EMBL/GenBank/DDBJ databases">
        <authorList>
            <person name="Teixeira M.M."/>
            <person name="Souza R.C."/>
            <person name="Almeida L.G."/>
            <person name="Vicente V.A."/>
            <person name="de Hoog S."/>
            <person name="Bocca A.L."/>
            <person name="de Almeida S.R."/>
            <person name="Vasconcelos A.T."/>
            <person name="Felipe M.S."/>
        </authorList>
    </citation>
    <scope>NUCLEOTIDE SEQUENCE [LARGE SCALE GENOMIC DNA]</scope>
    <source>
        <strain evidence="10">KSF</strain>
    </source>
</reference>
<proteinExistence type="inferred from homology"/>
<dbReference type="SUPFAM" id="SSF51735">
    <property type="entry name" value="NAD(P)-binding Rossmann-fold domains"/>
    <property type="match status" value="1"/>
</dbReference>
<dbReference type="STRING" id="86049.A0A1C1CHU4"/>
<dbReference type="Gene3D" id="3.90.25.10">
    <property type="entry name" value="UDP-galactose 4-epimerase, domain 1"/>
    <property type="match status" value="1"/>
</dbReference>
<dbReference type="CDD" id="cd05251">
    <property type="entry name" value="NmrA_like_SDR_a"/>
    <property type="match status" value="1"/>
</dbReference>
<dbReference type="InterPro" id="IPR051164">
    <property type="entry name" value="NmrA-like_oxidored"/>
</dbReference>
<dbReference type="Gene3D" id="3.40.50.720">
    <property type="entry name" value="NAD(P)-binding Rossmann-like Domain"/>
    <property type="match status" value="1"/>
</dbReference>
<dbReference type="PANTHER" id="PTHR42748:SF31">
    <property type="entry name" value="NMRA-LIKE DOMAIN-CONTAINING PROTEIN-RELATED"/>
    <property type="match status" value="1"/>
</dbReference>
<dbReference type="GO" id="GO:0048471">
    <property type="term" value="C:perinuclear region of cytoplasm"/>
    <property type="evidence" value="ECO:0007669"/>
    <property type="project" value="UniProtKB-SubCell"/>
</dbReference>
<sequence length="329" mass="35779">MGIIDNIKSKMNGGHSKKVVVVFGATGKQGGSVVRSILGDPKTASQFSIRAITRDPSKPAAQELTKLGCECVPADADDKDSLRRALEGAYAVFAVTNFWEKKSAAAEIQQGKNMADVAKEVGVQHYICSSLMNVTKLSGGKLSKVAHFDSKAEVEDYVRAIGLPATFFMPGFYMSNIPGQSLNNMQGPYSFALPIPTDSPIPLFDTEHDTGKFVKAILLNRERVLGQRIYGATDYYTPEQIIADFQAVKTKDGQGGAAKQVPEPAFKKILAGKGLPEPIQEEMLENMLLMPQFGYYGGADLKASHSILDEPLTTWKEYVAKTPVWADVH</sequence>
<dbReference type="OrthoDB" id="3358371at2759"/>
<evidence type="ECO:0000256" key="2">
    <source>
        <dbReference type="ARBA" id="ARBA00004556"/>
    </source>
</evidence>
<dbReference type="EMBL" id="LGRB01000012">
    <property type="protein sequence ID" value="OCT48093.1"/>
    <property type="molecule type" value="Genomic_DNA"/>
</dbReference>
<comment type="similarity">
    <text evidence="3">Belongs to the NmrA-type oxidoreductase family.</text>
</comment>
<dbReference type="VEuPathDB" id="FungiDB:G647_08245"/>
<dbReference type="InterPro" id="IPR036291">
    <property type="entry name" value="NAD(P)-bd_dom_sf"/>
</dbReference>
<dbReference type="Pfam" id="PF05368">
    <property type="entry name" value="NmrA"/>
    <property type="match status" value="1"/>
</dbReference>
<evidence type="ECO:0000256" key="4">
    <source>
        <dbReference type="ARBA" id="ARBA00022490"/>
    </source>
</evidence>
<evidence type="ECO:0000313" key="10">
    <source>
        <dbReference type="Proteomes" id="UP000094526"/>
    </source>
</evidence>
<dbReference type="AlphaFoldDB" id="A0A1C1CHU4"/>